<dbReference type="EMBL" id="JAGFBS010000008">
    <property type="protein sequence ID" value="KAG6377930.1"/>
    <property type="molecule type" value="Genomic_DNA"/>
</dbReference>
<protein>
    <submittedName>
        <fullName evidence="2">Uncharacterized protein</fullName>
    </submittedName>
</protein>
<comment type="caution">
    <text evidence="2">The sequence shown here is derived from an EMBL/GenBank/DDBJ whole genome shotgun (WGS) entry which is preliminary data.</text>
</comment>
<keyword evidence="1" id="KW-0812">Transmembrane</keyword>
<evidence type="ECO:0000256" key="1">
    <source>
        <dbReference type="SAM" id="Phobius"/>
    </source>
</evidence>
<evidence type="ECO:0000313" key="3">
    <source>
        <dbReference type="Proteomes" id="UP000683000"/>
    </source>
</evidence>
<dbReference type="Proteomes" id="UP000683000">
    <property type="component" value="Unassembled WGS sequence"/>
</dbReference>
<feature type="transmembrane region" description="Helical" evidence="1">
    <location>
        <begin position="20"/>
        <end position="40"/>
    </location>
</feature>
<gene>
    <name evidence="2" type="ORF">JVT61DRAFT_14720</name>
</gene>
<feature type="transmembrane region" description="Helical" evidence="1">
    <location>
        <begin position="61"/>
        <end position="79"/>
    </location>
</feature>
<organism evidence="2 3">
    <name type="scientific">Boletus reticuloceps</name>
    <dbReference type="NCBI Taxonomy" id="495285"/>
    <lineage>
        <taxon>Eukaryota</taxon>
        <taxon>Fungi</taxon>
        <taxon>Dikarya</taxon>
        <taxon>Basidiomycota</taxon>
        <taxon>Agaricomycotina</taxon>
        <taxon>Agaricomycetes</taxon>
        <taxon>Agaricomycetidae</taxon>
        <taxon>Boletales</taxon>
        <taxon>Boletineae</taxon>
        <taxon>Boletaceae</taxon>
        <taxon>Boletoideae</taxon>
        <taxon>Boletus</taxon>
    </lineage>
</organism>
<dbReference type="AlphaFoldDB" id="A0A8I3AD25"/>
<proteinExistence type="predicted"/>
<reference evidence="2" key="1">
    <citation type="submission" date="2021-03" db="EMBL/GenBank/DDBJ databases">
        <title>Evolutionary innovations through gain and loss of genes in the ectomycorrhizal Boletales.</title>
        <authorList>
            <person name="Wu G."/>
            <person name="Miyauchi S."/>
            <person name="Morin E."/>
            <person name="Yang Z.-L."/>
            <person name="Xu J."/>
            <person name="Martin F.M."/>
        </authorList>
    </citation>
    <scope>NUCLEOTIDE SEQUENCE</scope>
    <source>
        <strain evidence="2">BR01</strain>
    </source>
</reference>
<dbReference type="OrthoDB" id="3267806at2759"/>
<keyword evidence="3" id="KW-1185">Reference proteome</keyword>
<evidence type="ECO:0000313" key="2">
    <source>
        <dbReference type="EMBL" id="KAG6377930.1"/>
    </source>
</evidence>
<accession>A0A8I3AD25</accession>
<name>A0A8I3AD25_9AGAM</name>
<keyword evidence="1" id="KW-1133">Transmembrane helix</keyword>
<sequence length="108" mass="12478">MSNVLYDSQFQPPKVYVEGTWLYGAIFTGVFYGIVVVLYVMCTRSTWSRLRSNDNCLKKNWFFFVYVNFLFALSTLYVASNSQITQLGFINHRDYPGGESFANNHSSK</sequence>
<keyword evidence="1" id="KW-0472">Membrane</keyword>